<keyword evidence="2" id="KW-1185">Reference proteome</keyword>
<evidence type="ECO:0000313" key="1">
    <source>
        <dbReference type="EMBL" id="MFD2628163.1"/>
    </source>
</evidence>
<gene>
    <name evidence="1" type="ORF">ACFSUN_05130</name>
</gene>
<dbReference type="Proteomes" id="UP001597451">
    <property type="component" value="Unassembled WGS sequence"/>
</dbReference>
<sequence>MTIAIVILISFFPLKFLYRRYVPVRGVWKIELSEVAVKHDSRVTIVDTRSYQTSFKNAIEQAYCLPLAYLNRHFRYIPNKDVIIVASDYDDKNLSIRLLKRKGIQVVGYYLIR</sequence>
<name>A0ABW5PY31_9BACI</name>
<dbReference type="Gene3D" id="3.40.250.10">
    <property type="entry name" value="Rhodanese-like domain"/>
    <property type="match status" value="1"/>
</dbReference>
<accession>A0ABW5PY31</accession>
<dbReference type="SUPFAM" id="SSF52821">
    <property type="entry name" value="Rhodanese/Cell cycle control phosphatase"/>
    <property type="match status" value="1"/>
</dbReference>
<dbReference type="InterPro" id="IPR036873">
    <property type="entry name" value="Rhodanese-like_dom_sf"/>
</dbReference>
<protein>
    <submittedName>
        <fullName evidence="1">Sulfurtransferase</fullName>
    </submittedName>
</protein>
<dbReference type="EMBL" id="JBHUMX010000013">
    <property type="protein sequence ID" value="MFD2628163.1"/>
    <property type="molecule type" value="Genomic_DNA"/>
</dbReference>
<proteinExistence type="predicted"/>
<organism evidence="1 2">
    <name type="scientific">Oceanobacillus kapialis</name>
    <dbReference type="NCBI Taxonomy" id="481353"/>
    <lineage>
        <taxon>Bacteria</taxon>
        <taxon>Bacillati</taxon>
        <taxon>Bacillota</taxon>
        <taxon>Bacilli</taxon>
        <taxon>Bacillales</taxon>
        <taxon>Bacillaceae</taxon>
        <taxon>Oceanobacillus</taxon>
    </lineage>
</organism>
<dbReference type="RefSeq" id="WP_379560856.1">
    <property type="nucleotide sequence ID" value="NZ_JBHUMX010000013.1"/>
</dbReference>
<evidence type="ECO:0000313" key="2">
    <source>
        <dbReference type="Proteomes" id="UP001597451"/>
    </source>
</evidence>
<comment type="caution">
    <text evidence="1">The sequence shown here is derived from an EMBL/GenBank/DDBJ whole genome shotgun (WGS) entry which is preliminary data.</text>
</comment>
<reference evidence="2" key="1">
    <citation type="journal article" date="2019" name="Int. J. Syst. Evol. Microbiol.">
        <title>The Global Catalogue of Microorganisms (GCM) 10K type strain sequencing project: providing services to taxonomists for standard genome sequencing and annotation.</title>
        <authorList>
            <consortium name="The Broad Institute Genomics Platform"/>
            <consortium name="The Broad Institute Genome Sequencing Center for Infectious Disease"/>
            <person name="Wu L."/>
            <person name="Ma J."/>
        </authorList>
    </citation>
    <scope>NUCLEOTIDE SEQUENCE [LARGE SCALE GENOMIC DNA]</scope>
    <source>
        <strain evidence="2">TISTR 1858</strain>
    </source>
</reference>